<feature type="transmembrane region" description="Helical" evidence="6">
    <location>
        <begin position="138"/>
        <end position="156"/>
    </location>
</feature>
<evidence type="ECO:0000256" key="3">
    <source>
        <dbReference type="ARBA" id="ARBA00022989"/>
    </source>
</evidence>
<evidence type="ECO:0000313" key="9">
    <source>
        <dbReference type="Proteomes" id="UP000245768"/>
    </source>
</evidence>
<evidence type="ECO:0000256" key="5">
    <source>
        <dbReference type="SAM" id="MobiDB-lite"/>
    </source>
</evidence>
<feature type="transmembrane region" description="Helical" evidence="6">
    <location>
        <begin position="71"/>
        <end position="95"/>
    </location>
</feature>
<feature type="region of interest" description="Disordered" evidence="5">
    <location>
        <begin position="1"/>
        <end position="41"/>
    </location>
</feature>
<feature type="region of interest" description="Disordered" evidence="5">
    <location>
        <begin position="581"/>
        <end position="695"/>
    </location>
</feature>
<reference evidence="8 9" key="1">
    <citation type="journal article" date="2018" name="Mol. Biol. Evol.">
        <title>Broad Genomic Sampling Reveals a Smut Pathogenic Ancestry of the Fungal Clade Ustilaginomycotina.</title>
        <authorList>
            <person name="Kijpornyongpan T."/>
            <person name="Mondo S.J."/>
            <person name="Barry K."/>
            <person name="Sandor L."/>
            <person name="Lee J."/>
            <person name="Lipzen A."/>
            <person name="Pangilinan J."/>
            <person name="LaButti K."/>
            <person name="Hainaut M."/>
            <person name="Henrissat B."/>
            <person name="Grigoriev I.V."/>
            <person name="Spatafora J.W."/>
            <person name="Aime M.C."/>
        </authorList>
    </citation>
    <scope>NUCLEOTIDE SEQUENCE [LARGE SCALE GENOMIC DNA]</scope>
    <source>
        <strain evidence="8 9">MCA 4198</strain>
    </source>
</reference>
<feature type="compositionally biased region" description="Polar residues" evidence="5">
    <location>
        <begin position="27"/>
        <end position="41"/>
    </location>
</feature>
<dbReference type="GO" id="GO:0005886">
    <property type="term" value="C:plasma membrane"/>
    <property type="evidence" value="ECO:0007669"/>
    <property type="project" value="TreeGrafter"/>
</dbReference>
<dbReference type="GO" id="GO:0022857">
    <property type="term" value="F:transmembrane transporter activity"/>
    <property type="evidence" value="ECO:0007669"/>
    <property type="project" value="InterPro"/>
</dbReference>
<keyword evidence="3 6" id="KW-1133">Transmembrane helix</keyword>
<dbReference type="RefSeq" id="XP_025377543.1">
    <property type="nucleotide sequence ID" value="XM_025519232.1"/>
</dbReference>
<proteinExistence type="predicted"/>
<feature type="transmembrane region" description="Helical" evidence="6">
    <location>
        <begin position="342"/>
        <end position="366"/>
    </location>
</feature>
<evidence type="ECO:0000313" key="8">
    <source>
        <dbReference type="EMBL" id="PWN90345.1"/>
    </source>
</evidence>
<name>A0A316YRD8_9BASI</name>
<feature type="transmembrane region" description="Helical" evidence="6">
    <location>
        <begin position="414"/>
        <end position="435"/>
    </location>
</feature>
<dbReference type="PANTHER" id="PTHR23501">
    <property type="entry name" value="MAJOR FACILITATOR SUPERFAMILY"/>
    <property type="match status" value="1"/>
</dbReference>
<evidence type="ECO:0000256" key="2">
    <source>
        <dbReference type="ARBA" id="ARBA00022692"/>
    </source>
</evidence>
<dbReference type="Proteomes" id="UP000245768">
    <property type="component" value="Unassembled WGS sequence"/>
</dbReference>
<dbReference type="FunCoup" id="A0A316YRD8">
    <property type="interactions" value="9"/>
</dbReference>
<feature type="transmembrane region" description="Helical" evidence="6">
    <location>
        <begin position="441"/>
        <end position="464"/>
    </location>
</feature>
<dbReference type="EMBL" id="KZ819636">
    <property type="protein sequence ID" value="PWN90345.1"/>
    <property type="molecule type" value="Genomic_DNA"/>
</dbReference>
<keyword evidence="2 6" id="KW-0812">Transmembrane</keyword>
<feature type="compositionally biased region" description="Basic residues" evidence="5">
    <location>
        <begin position="583"/>
        <end position="607"/>
    </location>
</feature>
<feature type="domain" description="Major facilitator superfamily (MFS) profile" evidence="7">
    <location>
        <begin position="73"/>
        <end position="576"/>
    </location>
</feature>
<dbReference type="AlphaFoldDB" id="A0A316YRD8"/>
<feature type="transmembrane region" description="Helical" evidence="6">
    <location>
        <begin position="195"/>
        <end position="214"/>
    </location>
</feature>
<dbReference type="InterPro" id="IPR011701">
    <property type="entry name" value="MFS"/>
</dbReference>
<feature type="transmembrane region" description="Helical" evidence="6">
    <location>
        <begin position="226"/>
        <end position="248"/>
    </location>
</feature>
<gene>
    <name evidence="8" type="ORF">FA10DRAFT_241078</name>
</gene>
<dbReference type="Gene3D" id="1.20.1250.20">
    <property type="entry name" value="MFS general substrate transporter like domains"/>
    <property type="match status" value="2"/>
</dbReference>
<feature type="transmembrane region" description="Helical" evidence="6">
    <location>
        <begin position="309"/>
        <end position="330"/>
    </location>
</feature>
<feature type="transmembrane region" description="Helical" evidence="6">
    <location>
        <begin position="386"/>
        <end position="407"/>
    </location>
</feature>
<evidence type="ECO:0000256" key="6">
    <source>
        <dbReference type="SAM" id="Phobius"/>
    </source>
</evidence>
<dbReference type="InParanoid" id="A0A316YRD8"/>
<dbReference type="PANTHER" id="PTHR23501:SF87">
    <property type="entry name" value="SIDEROPHORE IRON TRANSPORTER 2"/>
    <property type="match status" value="1"/>
</dbReference>
<dbReference type="InterPro" id="IPR036259">
    <property type="entry name" value="MFS_trans_sf"/>
</dbReference>
<dbReference type="SUPFAM" id="SSF103473">
    <property type="entry name" value="MFS general substrate transporter"/>
    <property type="match status" value="1"/>
</dbReference>
<sequence>MTAKGHLESAPLLQDRQGEAPVGAAESLTTATGSRQSRISSPVLSRRELAASGDNKDAALEAWKRRRRSYIIVYSAIFCVAYVTSLDANTGFLYLNFACSEFGALSSFSTIAIVQQLCFAIAKPPVAKVSDVFGRAEAYLVSLFVYVLGYIIISTAPSLSRLMFGIVLQATGNTGLQVLQSIIIADSTTAKWRGLIIGIVNLPYLVNFAVAGPLVELVMRTQGWRFGFGMWTVILPIAALPLLATLFVGQKRARRAGLLTTNPIRARSFGAAIIELARQIDAVGLALFSLGFCFILIPLSEAGHGAKAIASPAGLLGTGLAFLVLFMLWESRASAPILPYRFFTNTAVVCVCLVGVLDFCSFYISWTFLSAFIQILKGWDQTKTGYFASTQNVTSTLTGILVGWSMAATRKYKFLLVAGIIVRLLGVAMMVRYRSSGSPTFLLVLCQLLQGIGGGSAAITMQVAVQCVVRHSDVAIVTAIELLMTECGAAIGSAVAGMVFSQELPTALAIRLPDFSPEEIEVVFGSLSAALSYPLGSETRQAIIEAWVAVMHRLCIMASLILVPAVFLALAIPDGTLPDVHHHSAASHHHSGSSRRHNSSTIRRSRSATRPISGPPSNPYSGTSSNHRKAGGGTMPRGEHERQPRALTVHATEGRHVSSLFLVPPPSGDSSEGIRHVSDPIPSSRSESDRDIEDL</sequence>
<evidence type="ECO:0000256" key="1">
    <source>
        <dbReference type="ARBA" id="ARBA00004141"/>
    </source>
</evidence>
<accession>A0A316YRD8</accession>
<evidence type="ECO:0000256" key="4">
    <source>
        <dbReference type="ARBA" id="ARBA00023136"/>
    </source>
</evidence>
<feature type="transmembrane region" description="Helical" evidence="6">
    <location>
        <begin position="269"/>
        <end position="297"/>
    </location>
</feature>
<evidence type="ECO:0000259" key="7">
    <source>
        <dbReference type="PROSITE" id="PS50850"/>
    </source>
</evidence>
<dbReference type="Pfam" id="PF07690">
    <property type="entry name" value="MFS_1"/>
    <property type="match status" value="2"/>
</dbReference>
<dbReference type="GeneID" id="37041148"/>
<dbReference type="OrthoDB" id="2241241at2759"/>
<dbReference type="PROSITE" id="PS50850">
    <property type="entry name" value="MFS"/>
    <property type="match status" value="1"/>
</dbReference>
<dbReference type="STRING" id="215250.A0A316YRD8"/>
<protein>
    <submittedName>
        <fullName evidence="8">MFS general substrate transporter</fullName>
    </submittedName>
</protein>
<keyword evidence="4 6" id="KW-0472">Membrane</keyword>
<feature type="transmembrane region" description="Helical" evidence="6">
    <location>
        <begin position="548"/>
        <end position="572"/>
    </location>
</feature>
<dbReference type="InterPro" id="IPR020846">
    <property type="entry name" value="MFS_dom"/>
</dbReference>
<keyword evidence="9" id="KW-1185">Reference proteome</keyword>
<organism evidence="8 9">
    <name type="scientific">Acaromyces ingoldii</name>
    <dbReference type="NCBI Taxonomy" id="215250"/>
    <lineage>
        <taxon>Eukaryota</taxon>
        <taxon>Fungi</taxon>
        <taxon>Dikarya</taxon>
        <taxon>Basidiomycota</taxon>
        <taxon>Ustilaginomycotina</taxon>
        <taxon>Exobasidiomycetes</taxon>
        <taxon>Exobasidiales</taxon>
        <taxon>Cryptobasidiaceae</taxon>
        <taxon>Acaromyces</taxon>
    </lineage>
</organism>
<comment type="subcellular location">
    <subcellularLocation>
        <location evidence="1">Membrane</location>
        <topology evidence="1">Multi-pass membrane protein</topology>
    </subcellularLocation>
</comment>